<comment type="caution">
    <text evidence="5">The sequence shown here is derived from an EMBL/GenBank/DDBJ whole genome shotgun (WGS) entry which is preliminary data.</text>
</comment>
<dbReference type="Pfam" id="PF13181">
    <property type="entry name" value="TPR_8"/>
    <property type="match status" value="1"/>
</dbReference>
<feature type="transmembrane region" description="Helical" evidence="2">
    <location>
        <begin position="488"/>
        <end position="509"/>
    </location>
</feature>
<proteinExistence type="predicted"/>
<keyword evidence="1" id="KW-0802">TPR repeat</keyword>
<dbReference type="InterPro" id="IPR006597">
    <property type="entry name" value="Sel1-like"/>
</dbReference>
<dbReference type="SMART" id="SM00028">
    <property type="entry name" value="TPR"/>
    <property type="match status" value="8"/>
</dbReference>
<dbReference type="PROSITE" id="PS50005">
    <property type="entry name" value="TPR"/>
    <property type="match status" value="6"/>
</dbReference>
<dbReference type="EMBL" id="JBHULX010000027">
    <property type="protein sequence ID" value="MFD2591860.1"/>
    <property type="molecule type" value="Genomic_DNA"/>
</dbReference>
<name>A0ABW5N8B8_9FLAO</name>
<dbReference type="Gene3D" id="1.25.40.10">
    <property type="entry name" value="Tetratricopeptide repeat domain"/>
    <property type="match status" value="2"/>
</dbReference>
<evidence type="ECO:0000259" key="3">
    <source>
        <dbReference type="Pfam" id="PF02518"/>
    </source>
</evidence>
<evidence type="ECO:0000256" key="2">
    <source>
        <dbReference type="SAM" id="Phobius"/>
    </source>
</evidence>
<feature type="repeat" description="TPR" evidence="1">
    <location>
        <begin position="245"/>
        <end position="278"/>
    </location>
</feature>
<dbReference type="Pfam" id="PF06580">
    <property type="entry name" value="His_kinase"/>
    <property type="match status" value="1"/>
</dbReference>
<feature type="repeat" description="TPR" evidence="1">
    <location>
        <begin position="165"/>
        <end position="198"/>
    </location>
</feature>
<dbReference type="InterPro" id="IPR010559">
    <property type="entry name" value="Sig_transdc_His_kin_internal"/>
</dbReference>
<dbReference type="Gene3D" id="3.30.565.10">
    <property type="entry name" value="Histidine kinase-like ATPase, C-terminal domain"/>
    <property type="match status" value="1"/>
</dbReference>
<keyword evidence="2" id="KW-0812">Transmembrane</keyword>
<feature type="repeat" description="TPR" evidence="1">
    <location>
        <begin position="325"/>
        <end position="358"/>
    </location>
</feature>
<keyword evidence="6" id="KW-1185">Reference proteome</keyword>
<sequence>MKIINAPIICLLCFLSFSTTGLSQYKKIDSLKKELKTYTRKDTVRVKILNHLAYYLYRNNFSQSLAYAEQAGKLADEIKSVKGKARSFYMKGIAYMERANFKVSIHNYEKAIELYTSIDDLKGIAGCKNALGVLYNYKGNKKLALQYYEEALAIDQKLGIKKNLPNYQYNIGNIYSDIGKYKKALANYKKALRAYTNNNNEYGMLSCWNSMAMMYLNQGDYSQAIEYHHKSLDLAKLSKDSLSIFQSLNNIGNIYRQQQLYDKALDFYKKALAIKQANHNNKNIIAIKNNMGGIYLDKKKFAKALSCFKETNTLSKAIEDNEYLAVSLNGLGFSYLGMKNYSKALANFQEANKITSVNQKQYELVESYVGIAYVYYYMKKYNLALINAEKAAQLANKYKLLKHRSDAYELLSLINNELGEHKKALISNQQLKILNDSLLNREHIQKITEVEYEYKYKNELASAEKRELRLTQTVQTTTNSLEKSQRNLLLGVIAFLITTLVLGAAIFFLKLRNEKSKTQNIIIEQKLLRSQMTPHFIFNSLSVLQGMILNKEEKKSVAYLSKFSKLLRITLENSRDKTVSLSQELIAIKNYLALQNLEDKTYIYTVIVEEAIDTSLFEIPPMLIQPFVENAIEHAFVNQKEDRIIDVHLSYSNENLICTITDNGIGVDAQKEKPQGTKKSLSTTITSERLKILSKDFKMSSSVTVEDRKKYNEQGTRVTLIIPYKLQENVS</sequence>
<reference evidence="6" key="1">
    <citation type="journal article" date="2019" name="Int. J. Syst. Evol. Microbiol.">
        <title>The Global Catalogue of Microorganisms (GCM) 10K type strain sequencing project: providing services to taxonomists for standard genome sequencing and annotation.</title>
        <authorList>
            <consortium name="The Broad Institute Genomics Platform"/>
            <consortium name="The Broad Institute Genome Sequencing Center for Infectious Disease"/>
            <person name="Wu L."/>
            <person name="Ma J."/>
        </authorList>
    </citation>
    <scope>NUCLEOTIDE SEQUENCE [LARGE SCALE GENOMIC DNA]</scope>
    <source>
        <strain evidence="6">KCTC 42423</strain>
    </source>
</reference>
<evidence type="ECO:0000256" key="1">
    <source>
        <dbReference type="PROSITE-ProRule" id="PRU00339"/>
    </source>
</evidence>
<dbReference type="Pfam" id="PF13424">
    <property type="entry name" value="TPR_12"/>
    <property type="match status" value="3"/>
</dbReference>
<dbReference type="InterPro" id="IPR011990">
    <property type="entry name" value="TPR-like_helical_dom_sf"/>
</dbReference>
<dbReference type="PANTHER" id="PTHR34220">
    <property type="entry name" value="SENSOR HISTIDINE KINASE YPDA"/>
    <property type="match status" value="1"/>
</dbReference>
<organism evidence="5 6">
    <name type="scientific">Aquimarina hainanensis</name>
    <dbReference type="NCBI Taxonomy" id="1578017"/>
    <lineage>
        <taxon>Bacteria</taxon>
        <taxon>Pseudomonadati</taxon>
        <taxon>Bacteroidota</taxon>
        <taxon>Flavobacteriia</taxon>
        <taxon>Flavobacteriales</taxon>
        <taxon>Flavobacteriaceae</taxon>
        <taxon>Aquimarina</taxon>
    </lineage>
</organism>
<dbReference type="SMART" id="SM00671">
    <property type="entry name" value="SEL1"/>
    <property type="match status" value="5"/>
</dbReference>
<dbReference type="InterPro" id="IPR003594">
    <property type="entry name" value="HATPase_dom"/>
</dbReference>
<dbReference type="SUPFAM" id="SSF48452">
    <property type="entry name" value="TPR-like"/>
    <property type="match status" value="2"/>
</dbReference>
<feature type="repeat" description="TPR" evidence="1">
    <location>
        <begin position="85"/>
        <end position="118"/>
    </location>
</feature>
<dbReference type="RefSeq" id="WP_378258497.1">
    <property type="nucleotide sequence ID" value="NZ_JBHSJV010000001.1"/>
</dbReference>
<keyword evidence="2" id="KW-1133">Transmembrane helix</keyword>
<dbReference type="SUPFAM" id="SSF55874">
    <property type="entry name" value="ATPase domain of HSP90 chaperone/DNA topoisomerase II/histidine kinase"/>
    <property type="match status" value="1"/>
</dbReference>
<gene>
    <name evidence="5" type="ORF">ACFSTE_13570</name>
</gene>
<dbReference type="InterPro" id="IPR019734">
    <property type="entry name" value="TPR_rpt"/>
</dbReference>
<protein>
    <submittedName>
        <fullName evidence="5">Tetratricopeptide repeat protein</fullName>
    </submittedName>
</protein>
<dbReference type="InterPro" id="IPR036890">
    <property type="entry name" value="HATPase_C_sf"/>
</dbReference>
<dbReference type="Pfam" id="PF02518">
    <property type="entry name" value="HATPase_c"/>
    <property type="match status" value="1"/>
</dbReference>
<evidence type="ECO:0000313" key="5">
    <source>
        <dbReference type="EMBL" id="MFD2591860.1"/>
    </source>
</evidence>
<feature type="repeat" description="TPR" evidence="1">
    <location>
        <begin position="125"/>
        <end position="158"/>
    </location>
</feature>
<accession>A0ABW5N8B8</accession>
<keyword evidence="2" id="KW-0472">Membrane</keyword>
<dbReference type="Proteomes" id="UP001597459">
    <property type="component" value="Unassembled WGS sequence"/>
</dbReference>
<feature type="repeat" description="TPR" evidence="1">
    <location>
        <begin position="205"/>
        <end position="238"/>
    </location>
</feature>
<feature type="domain" description="Histidine kinase/HSP90-like ATPase" evidence="3">
    <location>
        <begin position="623"/>
        <end position="724"/>
    </location>
</feature>
<dbReference type="PANTHER" id="PTHR34220:SF7">
    <property type="entry name" value="SENSOR HISTIDINE KINASE YPDA"/>
    <property type="match status" value="1"/>
</dbReference>
<evidence type="ECO:0000259" key="4">
    <source>
        <dbReference type="Pfam" id="PF06580"/>
    </source>
</evidence>
<feature type="domain" description="Signal transduction histidine kinase internal region" evidence="4">
    <location>
        <begin position="524"/>
        <end position="597"/>
    </location>
</feature>
<dbReference type="InterPro" id="IPR050640">
    <property type="entry name" value="Bact_2-comp_sensor_kinase"/>
</dbReference>
<evidence type="ECO:0000313" key="6">
    <source>
        <dbReference type="Proteomes" id="UP001597459"/>
    </source>
</evidence>